<accession>X1VDP8</accession>
<gene>
    <name evidence="1" type="ORF">S12H4_42999</name>
</gene>
<proteinExistence type="predicted"/>
<reference evidence="1" key="1">
    <citation type="journal article" date="2014" name="Front. Microbiol.">
        <title>High frequency of phylogenetically diverse reductive dehalogenase-homologous genes in deep subseafloor sedimentary metagenomes.</title>
        <authorList>
            <person name="Kawai M."/>
            <person name="Futagami T."/>
            <person name="Toyoda A."/>
            <person name="Takaki Y."/>
            <person name="Nishi S."/>
            <person name="Hori S."/>
            <person name="Arai W."/>
            <person name="Tsubouchi T."/>
            <person name="Morono Y."/>
            <person name="Uchiyama I."/>
            <person name="Ito T."/>
            <person name="Fujiyama A."/>
            <person name="Inagaki F."/>
            <person name="Takami H."/>
        </authorList>
    </citation>
    <scope>NUCLEOTIDE SEQUENCE</scope>
    <source>
        <strain evidence="1">Expedition CK06-06</strain>
    </source>
</reference>
<dbReference type="EMBL" id="BARW01026354">
    <property type="protein sequence ID" value="GAJ04570.1"/>
    <property type="molecule type" value="Genomic_DNA"/>
</dbReference>
<dbReference type="AlphaFoldDB" id="X1VDP8"/>
<evidence type="ECO:0000313" key="1">
    <source>
        <dbReference type="EMBL" id="GAJ04570.1"/>
    </source>
</evidence>
<protein>
    <submittedName>
        <fullName evidence="1">Uncharacterized protein</fullName>
    </submittedName>
</protein>
<sequence length="61" mass="7407">MYRTDTKERADAYFKKNMQLRIDQGKQWQWLVGLRKARAAVYYKAVTSKIANVYYDKLRRT</sequence>
<organism evidence="1">
    <name type="scientific">marine sediment metagenome</name>
    <dbReference type="NCBI Taxonomy" id="412755"/>
    <lineage>
        <taxon>unclassified sequences</taxon>
        <taxon>metagenomes</taxon>
        <taxon>ecological metagenomes</taxon>
    </lineage>
</organism>
<comment type="caution">
    <text evidence="1">The sequence shown here is derived from an EMBL/GenBank/DDBJ whole genome shotgun (WGS) entry which is preliminary data.</text>
</comment>
<name>X1VDP8_9ZZZZ</name>